<keyword evidence="8" id="KW-1185">Reference proteome</keyword>
<dbReference type="InterPro" id="IPR006059">
    <property type="entry name" value="SBP"/>
</dbReference>
<sequence>MKKHHLKRTFALLMCAILMLVMFTGCSQPAEAPVEEPQEEQQEVTEKSPEDFTGTLTFWHFNNDEGPKLAEAFMAKYPNVTVETQITADTDLAYQNKVTSSIRAGSGMPDVYAAENAFVKRFVNLPGGFADLSAAPFNAEELVGNNIPYTVDIGRDNNGNIKALSWQACPGGIGYKRDLALEYLGTDDPAEITAMLATPESIIETARTLKEASNGQVKLFVGTEDLYKVYVGSRSVPWVQDNKFTIDPKMMEFLDIAKILRDEGLEGGIRQWTPTWSAAVADDEHMAYAIPTWGIQWIVAVNDEENADAGRWGIATPIPFYEGGTWVGVSEQSQNKELAWEFVKFLATDADHLRDWAKATGDFVSHLDIIDELMSDNSFVNPTVNQNTYQVYGPMVYEIDGNLITQYDDQIRVAFLDVLQTYLAGNIDKDQFLVNLKEQVQADIPDLIIE</sequence>
<dbReference type="Gene3D" id="3.40.190.10">
    <property type="entry name" value="Periplasmic binding protein-like II"/>
    <property type="match status" value="1"/>
</dbReference>
<keyword evidence="1" id="KW-1003">Cell membrane</keyword>
<dbReference type="InterPro" id="IPR050490">
    <property type="entry name" value="Bact_solute-bd_prot1"/>
</dbReference>
<dbReference type="PROSITE" id="PS51257">
    <property type="entry name" value="PROKAR_LIPOPROTEIN"/>
    <property type="match status" value="1"/>
</dbReference>
<evidence type="ECO:0000256" key="4">
    <source>
        <dbReference type="ARBA" id="ARBA00023139"/>
    </source>
</evidence>
<reference evidence="7 8" key="1">
    <citation type="submission" date="2016-10" db="EMBL/GenBank/DDBJ databases">
        <authorList>
            <person name="de Groot N.N."/>
        </authorList>
    </citation>
    <scope>NUCLEOTIDE SEQUENCE [LARGE SCALE GENOMIC DNA]</scope>
    <source>
        <strain evidence="7 8">DSM 18979</strain>
    </source>
</reference>
<feature type="signal peptide" evidence="6">
    <location>
        <begin position="1"/>
        <end position="32"/>
    </location>
</feature>
<dbReference type="EMBL" id="FOHU01000022">
    <property type="protein sequence ID" value="SET71205.1"/>
    <property type="molecule type" value="Genomic_DNA"/>
</dbReference>
<accession>A0A1I0GJU7</accession>
<dbReference type="OrthoDB" id="55273at2"/>
<name>A0A1I0GJU7_9FIRM</name>
<evidence type="ECO:0000256" key="3">
    <source>
        <dbReference type="ARBA" id="ARBA00023136"/>
    </source>
</evidence>
<dbReference type="Pfam" id="PF01547">
    <property type="entry name" value="SBP_bac_1"/>
    <property type="match status" value="1"/>
</dbReference>
<keyword evidence="5" id="KW-0449">Lipoprotein</keyword>
<evidence type="ECO:0000256" key="1">
    <source>
        <dbReference type="ARBA" id="ARBA00022475"/>
    </source>
</evidence>
<dbReference type="SUPFAM" id="SSF53850">
    <property type="entry name" value="Periplasmic binding protein-like II"/>
    <property type="match status" value="1"/>
</dbReference>
<dbReference type="PANTHER" id="PTHR43649">
    <property type="entry name" value="ARABINOSE-BINDING PROTEIN-RELATED"/>
    <property type="match status" value="1"/>
</dbReference>
<evidence type="ECO:0000256" key="6">
    <source>
        <dbReference type="SAM" id="SignalP"/>
    </source>
</evidence>
<keyword evidence="4" id="KW-0564">Palmitate</keyword>
<keyword evidence="2 6" id="KW-0732">Signal</keyword>
<evidence type="ECO:0000256" key="5">
    <source>
        <dbReference type="ARBA" id="ARBA00023288"/>
    </source>
</evidence>
<feature type="chain" id="PRO_5011743908" evidence="6">
    <location>
        <begin position="33"/>
        <end position="450"/>
    </location>
</feature>
<evidence type="ECO:0000313" key="7">
    <source>
        <dbReference type="EMBL" id="SET71205.1"/>
    </source>
</evidence>
<keyword evidence="3" id="KW-0472">Membrane</keyword>
<dbReference type="RefSeq" id="WP_090446399.1">
    <property type="nucleotide sequence ID" value="NZ_FOHU01000022.1"/>
</dbReference>
<proteinExistence type="predicted"/>
<dbReference type="PANTHER" id="PTHR43649:SF33">
    <property type="entry name" value="POLYGALACTURONAN_RHAMNOGALACTURONAN-BINDING PROTEIN YTCQ"/>
    <property type="match status" value="1"/>
</dbReference>
<dbReference type="AlphaFoldDB" id="A0A1I0GJU7"/>
<evidence type="ECO:0000313" key="8">
    <source>
        <dbReference type="Proteomes" id="UP000199568"/>
    </source>
</evidence>
<evidence type="ECO:0000256" key="2">
    <source>
        <dbReference type="ARBA" id="ARBA00022729"/>
    </source>
</evidence>
<dbReference type="Proteomes" id="UP000199568">
    <property type="component" value="Unassembled WGS sequence"/>
</dbReference>
<gene>
    <name evidence="7" type="ORF">SAMN05660297_03239</name>
</gene>
<protein>
    <submittedName>
        <fullName evidence="7">ABC-type glycerol-3-phosphate transport system, substrate-binding protein</fullName>
    </submittedName>
</protein>
<dbReference type="STRING" id="426128.SAMN05660297_03239"/>
<organism evidence="7 8">
    <name type="scientific">Natronincola peptidivorans</name>
    <dbReference type="NCBI Taxonomy" id="426128"/>
    <lineage>
        <taxon>Bacteria</taxon>
        <taxon>Bacillati</taxon>
        <taxon>Bacillota</taxon>
        <taxon>Clostridia</taxon>
        <taxon>Peptostreptococcales</taxon>
        <taxon>Natronincolaceae</taxon>
        <taxon>Natronincola</taxon>
    </lineage>
</organism>